<gene>
    <name evidence="1" type="ORF">SDC9_165621</name>
</gene>
<organism evidence="1">
    <name type="scientific">bioreactor metagenome</name>
    <dbReference type="NCBI Taxonomy" id="1076179"/>
    <lineage>
        <taxon>unclassified sequences</taxon>
        <taxon>metagenomes</taxon>
        <taxon>ecological metagenomes</taxon>
    </lineage>
</organism>
<dbReference type="EMBL" id="VSSQ01065548">
    <property type="protein sequence ID" value="MPN18261.1"/>
    <property type="molecule type" value="Genomic_DNA"/>
</dbReference>
<evidence type="ECO:0000313" key="1">
    <source>
        <dbReference type="EMBL" id="MPN18261.1"/>
    </source>
</evidence>
<reference evidence="1" key="1">
    <citation type="submission" date="2019-08" db="EMBL/GenBank/DDBJ databases">
        <authorList>
            <person name="Kucharzyk K."/>
            <person name="Murdoch R.W."/>
            <person name="Higgins S."/>
            <person name="Loffler F."/>
        </authorList>
    </citation>
    <scope>NUCLEOTIDE SEQUENCE</scope>
</reference>
<comment type="caution">
    <text evidence="1">The sequence shown here is derived from an EMBL/GenBank/DDBJ whole genome shotgun (WGS) entry which is preliminary data.</text>
</comment>
<proteinExistence type="predicted"/>
<dbReference type="AlphaFoldDB" id="A0A645FUT0"/>
<protein>
    <submittedName>
        <fullName evidence="1">Uncharacterized protein</fullName>
    </submittedName>
</protein>
<accession>A0A645FUT0</accession>
<sequence length="54" mass="6249">MEELLNALRRLSREYSVRLLEPGPAGASRPEGKEYKTHTAEDVIRLLDRLDRAR</sequence>
<name>A0A645FUT0_9ZZZZ</name>